<dbReference type="Proteomes" id="UP000293433">
    <property type="component" value="Unassembled WGS sequence"/>
</dbReference>
<evidence type="ECO:0000313" key="3">
    <source>
        <dbReference type="EMBL" id="RZS54973.1"/>
    </source>
</evidence>
<dbReference type="GO" id="GO:0019867">
    <property type="term" value="C:outer membrane"/>
    <property type="evidence" value="ECO:0007669"/>
    <property type="project" value="InterPro"/>
</dbReference>
<proteinExistence type="predicted"/>
<dbReference type="EMBL" id="SGWV01000009">
    <property type="protein sequence ID" value="RZS54973.1"/>
    <property type="molecule type" value="Genomic_DNA"/>
</dbReference>
<keyword evidence="3" id="KW-0449">Lipoprotein</keyword>
<protein>
    <submittedName>
        <fullName evidence="3">Outer membrane lipoprotein SlyB</fullName>
    </submittedName>
</protein>
<reference evidence="3 4" key="1">
    <citation type="submission" date="2019-02" db="EMBL/GenBank/DDBJ databases">
        <title>Genomic Encyclopedia of Type Strains, Phase IV (KMG-IV): sequencing the most valuable type-strain genomes for metagenomic binning, comparative biology and taxonomic classification.</title>
        <authorList>
            <person name="Goeker M."/>
        </authorList>
    </citation>
    <scope>NUCLEOTIDE SEQUENCE [LARGE SCALE GENOMIC DNA]</scope>
    <source>
        <strain evidence="3 4">DSM 10617</strain>
    </source>
</reference>
<evidence type="ECO:0000313" key="4">
    <source>
        <dbReference type="Proteomes" id="UP000293433"/>
    </source>
</evidence>
<keyword evidence="4" id="KW-1185">Reference proteome</keyword>
<sequence length="164" mass="16487">MTHIHLSLRALFVGLASAAALALGACSTTSPDVVQPRDAQRLSNVQDAVVLNVRPVVVEGQQSGTGAVAGGVVGGIAGGSVGGRRESAAVAIIGAAAGAVIGNTVERFGTREDAVEILIQLPNGDRRAIVQAKGNETLLAGDAVLLINTGGKTRVIKAPPVQNR</sequence>
<dbReference type="OrthoDB" id="9153737at2"/>
<dbReference type="AlphaFoldDB" id="A0A4Q7LLB3"/>
<keyword evidence="1" id="KW-0732">Signal</keyword>
<dbReference type="Pfam" id="PF05433">
    <property type="entry name" value="Rick_17kDa_Anti"/>
    <property type="match status" value="1"/>
</dbReference>
<accession>A0A4Q7LLB3</accession>
<comment type="caution">
    <text evidence="3">The sequence shown here is derived from an EMBL/GenBank/DDBJ whole genome shotgun (WGS) entry which is preliminary data.</text>
</comment>
<dbReference type="RefSeq" id="WP_130482275.1">
    <property type="nucleotide sequence ID" value="NZ_SGWV01000009.1"/>
</dbReference>
<dbReference type="InterPro" id="IPR008816">
    <property type="entry name" value="Gly_zipper_2TM_dom"/>
</dbReference>
<organism evidence="3 4">
    <name type="scientific">Sphaerotilus mobilis</name>
    <dbReference type="NCBI Taxonomy" id="47994"/>
    <lineage>
        <taxon>Bacteria</taxon>
        <taxon>Pseudomonadati</taxon>
        <taxon>Pseudomonadota</taxon>
        <taxon>Betaproteobacteria</taxon>
        <taxon>Burkholderiales</taxon>
        <taxon>Sphaerotilaceae</taxon>
        <taxon>Sphaerotilus</taxon>
    </lineage>
</organism>
<gene>
    <name evidence="3" type="ORF">EV685_2459</name>
</gene>
<feature type="domain" description="Glycine zipper 2TM" evidence="2">
    <location>
        <begin position="66"/>
        <end position="105"/>
    </location>
</feature>
<feature type="signal peptide" evidence="1">
    <location>
        <begin position="1"/>
        <end position="22"/>
    </location>
</feature>
<evidence type="ECO:0000256" key="1">
    <source>
        <dbReference type="SAM" id="SignalP"/>
    </source>
</evidence>
<evidence type="ECO:0000259" key="2">
    <source>
        <dbReference type="Pfam" id="PF05433"/>
    </source>
</evidence>
<feature type="chain" id="PRO_5020315377" evidence="1">
    <location>
        <begin position="23"/>
        <end position="164"/>
    </location>
</feature>
<name>A0A4Q7LLB3_9BURK</name>